<dbReference type="RefSeq" id="WP_023557234.1">
    <property type="nucleotide sequence ID" value="NZ_KI629785.1"/>
</dbReference>
<evidence type="ECO:0000313" key="2">
    <source>
        <dbReference type="EMBL" id="EST53823.1"/>
    </source>
</evidence>
<evidence type="ECO:0000313" key="3">
    <source>
        <dbReference type="Proteomes" id="UP000017973"/>
    </source>
</evidence>
<dbReference type="PATRIC" id="fig|1408254.3.peg.3315"/>
<feature type="compositionally biased region" description="Basic and acidic residues" evidence="1">
    <location>
        <begin position="28"/>
        <end position="43"/>
    </location>
</feature>
<dbReference type="AlphaFoldDB" id="V6MEL1"/>
<comment type="caution">
    <text evidence="2">The sequence shown here is derived from an EMBL/GenBank/DDBJ whole genome shotgun (WGS) entry which is preliminary data.</text>
</comment>
<dbReference type="HOGENOM" id="CLU_3041074_0_0_9"/>
<protein>
    <submittedName>
        <fullName evidence="2">Uncharacterized protein</fullName>
    </submittedName>
</protein>
<dbReference type="EMBL" id="AYJU01000017">
    <property type="protein sequence ID" value="EST53823.1"/>
    <property type="molecule type" value="Genomic_DNA"/>
</dbReference>
<accession>V6MEL1</accession>
<name>V6MEL1_9BACL</name>
<evidence type="ECO:0000256" key="1">
    <source>
        <dbReference type="SAM" id="MobiDB-lite"/>
    </source>
</evidence>
<keyword evidence="3" id="KW-1185">Reference proteome</keyword>
<reference evidence="2 3" key="1">
    <citation type="journal article" date="2014" name="Genome Announc.">
        <title>Draft Genome Sequence of Brevibacillus panacihumi Strain W25, a Halotolerant Hydrocarbon-Degrading Bacterium.</title>
        <authorList>
            <person name="Wang X."/>
            <person name="Jin D."/>
            <person name="Zhou L."/>
            <person name="Wu L."/>
            <person name="An W."/>
            <person name="Chen Y."/>
            <person name="Zhao L."/>
        </authorList>
    </citation>
    <scope>NUCLEOTIDE SEQUENCE [LARGE SCALE GENOMIC DNA]</scope>
    <source>
        <strain evidence="2 3">W25</strain>
    </source>
</reference>
<proteinExistence type="predicted"/>
<dbReference type="Proteomes" id="UP000017973">
    <property type="component" value="Unassembled WGS sequence"/>
</dbReference>
<sequence length="54" mass="5684">MTNKNKQRVDNKQLEVIGTHAAGASDLFETRKASEGETVDPPKHPGGAGSSGTY</sequence>
<organism evidence="2 3">
    <name type="scientific">Brevibacillus panacihumi W25</name>
    <dbReference type="NCBI Taxonomy" id="1408254"/>
    <lineage>
        <taxon>Bacteria</taxon>
        <taxon>Bacillati</taxon>
        <taxon>Bacillota</taxon>
        <taxon>Bacilli</taxon>
        <taxon>Bacillales</taxon>
        <taxon>Paenibacillaceae</taxon>
        <taxon>Brevibacillus</taxon>
    </lineage>
</organism>
<gene>
    <name evidence="2" type="ORF">T458_16850</name>
</gene>
<feature type="region of interest" description="Disordered" evidence="1">
    <location>
        <begin position="1"/>
        <end position="54"/>
    </location>
</feature>